<feature type="region of interest" description="Disordered" evidence="1">
    <location>
        <begin position="130"/>
        <end position="181"/>
    </location>
</feature>
<keyword evidence="3" id="KW-1185">Reference proteome</keyword>
<protein>
    <submittedName>
        <fullName evidence="2">Uncharacterized protein</fullName>
    </submittedName>
</protein>
<organism evidence="2 3">
    <name type="scientific">Dimargaris cristalligena</name>
    <dbReference type="NCBI Taxonomy" id="215637"/>
    <lineage>
        <taxon>Eukaryota</taxon>
        <taxon>Fungi</taxon>
        <taxon>Fungi incertae sedis</taxon>
        <taxon>Zoopagomycota</taxon>
        <taxon>Kickxellomycotina</taxon>
        <taxon>Dimargaritomycetes</taxon>
        <taxon>Dimargaritales</taxon>
        <taxon>Dimargaritaceae</taxon>
        <taxon>Dimargaris</taxon>
    </lineage>
</organism>
<accession>A0A4V1J4E7</accession>
<sequence length="212" mass="22869">MALSNQQHPYSTFKLPPQLPWGLTHSFPFCVFFSLYPAPPSTTMQAFPTSIDTPLYHQSRCTENKGFAAPSPYFLQPIKVHHHAGSSGQGFPFATKPYKANLKARESSTLHQPSAKFTLKRMGLFTESRADASRVTSASTSPSSLRPTSPTASLLGSPTSSVRGGVSSFSPGSVNGSTANPTRRIAVHPSASKFDAGINIRLQVLAIQVWAY</sequence>
<reference evidence="3" key="1">
    <citation type="journal article" date="2018" name="Nat. Microbiol.">
        <title>Leveraging single-cell genomics to expand the fungal tree of life.</title>
        <authorList>
            <person name="Ahrendt S.R."/>
            <person name="Quandt C.A."/>
            <person name="Ciobanu D."/>
            <person name="Clum A."/>
            <person name="Salamov A."/>
            <person name="Andreopoulos B."/>
            <person name="Cheng J.F."/>
            <person name="Woyke T."/>
            <person name="Pelin A."/>
            <person name="Henrissat B."/>
            <person name="Reynolds N.K."/>
            <person name="Benny G.L."/>
            <person name="Smith M.E."/>
            <person name="James T.Y."/>
            <person name="Grigoriev I.V."/>
        </authorList>
    </citation>
    <scope>NUCLEOTIDE SEQUENCE [LARGE SCALE GENOMIC DNA]</scope>
    <source>
        <strain evidence="3">RSA 468</strain>
    </source>
</reference>
<evidence type="ECO:0000313" key="2">
    <source>
        <dbReference type="EMBL" id="RKP35299.1"/>
    </source>
</evidence>
<evidence type="ECO:0000256" key="1">
    <source>
        <dbReference type="SAM" id="MobiDB-lite"/>
    </source>
</evidence>
<proteinExistence type="predicted"/>
<gene>
    <name evidence="2" type="ORF">BJ085DRAFT_33966</name>
</gene>
<feature type="compositionally biased region" description="Polar residues" evidence="1">
    <location>
        <begin position="156"/>
        <end position="181"/>
    </location>
</feature>
<dbReference type="EMBL" id="ML002907">
    <property type="protein sequence ID" value="RKP35299.1"/>
    <property type="molecule type" value="Genomic_DNA"/>
</dbReference>
<feature type="compositionally biased region" description="Low complexity" evidence="1">
    <location>
        <begin position="133"/>
        <end position="155"/>
    </location>
</feature>
<evidence type="ECO:0000313" key="3">
    <source>
        <dbReference type="Proteomes" id="UP000268162"/>
    </source>
</evidence>
<dbReference type="AlphaFoldDB" id="A0A4V1J4E7"/>
<dbReference type="Proteomes" id="UP000268162">
    <property type="component" value="Unassembled WGS sequence"/>
</dbReference>
<name>A0A4V1J4E7_9FUNG</name>